<feature type="region of interest" description="Disordered" evidence="1">
    <location>
        <begin position="896"/>
        <end position="917"/>
    </location>
</feature>
<dbReference type="RefSeq" id="XP_066611119.1">
    <property type="nucleotide sequence ID" value="XM_066760847.1"/>
</dbReference>
<feature type="compositionally biased region" description="Polar residues" evidence="1">
    <location>
        <begin position="1"/>
        <end position="11"/>
    </location>
</feature>
<name>A0ABR3BIU7_9TREE</name>
<reference evidence="2" key="2">
    <citation type="submission" date="2024-01" db="EMBL/GenBank/DDBJ databases">
        <title>Comparative genomics of Cryptococcus and Kwoniella reveals pathogenesis evolution and contrasting modes of karyotype evolution via chromosome fusion or intercentromeric recombination.</title>
        <authorList>
            <person name="Coelho M.A."/>
            <person name="David-Palma M."/>
            <person name="Shea T."/>
            <person name="Bowers K."/>
            <person name="Mcginley-Smith S."/>
            <person name="Mohammad A.W."/>
            <person name="Gnirke A."/>
            <person name="Yurkov A.M."/>
            <person name="Nowrousian M."/>
            <person name="Sun S."/>
            <person name="Cuomo C.A."/>
            <person name="Heitman J."/>
        </authorList>
    </citation>
    <scope>NUCLEOTIDE SEQUENCE</scope>
    <source>
        <strain evidence="2">IND107</strain>
    </source>
</reference>
<feature type="compositionally biased region" description="Basic and acidic residues" evidence="1">
    <location>
        <begin position="901"/>
        <end position="910"/>
    </location>
</feature>
<sequence length="2289" mass="252449">MLSVPEGNTNNDARRALGIRPGSQPPPQLKLDYTNFEEIPPFPTLDYPPSPRSPTTSRLPSSPAPPSPASPEPSRSFRRATLAGRHVLSAKKIEKISSSRGLYETQKLLLHLLDRLEQRETAPDILERAAISAREISGRSKTKNKGKALRLGHAIASAAGSSSSTGSSRVHRAVNPTVGVGSEDYEDHIVLDEGDWDTEASYNLVEQTRGLLVLADKQQLDLFADTGDTEVPVLDATPIKSKRRAGRFSSVSPSAAFAKGSSQAAISSPDTSFASTSTPNRTSTSTIPSISGPYLLERTLDVLQSLLSVDCLHRTHAFRPLCPPNALQAACLDIAAYLYQKGGVGTKVRLVGMVIDGFYGMGEGMGEKICEWLEGRMYDLLSRLARERGNVKESKGDDVEWTDPFSSQDSNASRNAALPTFAISSESSDSIPRKVSETPGWMRFSPTSPSFSLFHRDILGLLSIQSLRDASSTAVEIAALVPRILMAITSTIILTQSKLTTIYRVHRLLSLILNAKPDSSLDLLTIIAHAPPPSRRTAAEILATFYPNAAGHNTVARRLPSSSYIAQRMKWETGHFGILGEDETEEHHFIPWRVSPHDDPTADVVRCEVCESEIHGFGIKCTMCKEQRHLRCYDGSGKTRKGVYQYDVVTLSPTSTSSQLSYAKFCQSLPRLEEVLLSPPHGTACTHRKAGQHVLDLVHLFTLTLCGECHFPLWGVANQAYTCQNGCQIFFHSHCVDKMEGTGIGECRYGREVVVDEISGAGNNPFVITHDQFQNSFHRHYNGFLPSDDELKGRTFDEIGVIFGTIWIQHQLIKNGLSSGCLRVSSEDKKATSDPLGLKAILKTYEEVLQSHEQAISTATADFTHVTMLEKPLGTGYLFSEKFLGYCTALIRAPTTNSGKPSRDREHLGDDFLTPQGLLISPEGEEREKMNKCYETLPLGIIIQSLATDLSISDKFVATAFLNQLSLVGFIFISDTASLTSQYLVKRREIKLSFALPLLMDSSPNTELLVLAIEALLDDLDLTMNEQGLRLLATRAWPSLLCAPYALERLGKACVSWVLSEEDCLRDIIKKYASKHRRIPGVRPAPGAQKGSVDMYKQDRQRLRSLFVRPWLKALHDQDPALYAHIAYEQCKLVAANVAMEDLSGANEEQVASRMAGVAASKMASMGEADMLFSTIMELLTAWLEDLGPLVDHDVAYRALPRLLNHQPADSADIFALSLSTAQADPADLARVCRWMRVLSYSGVEIPWELLLSLIDLQARSPAFTFDGSVGGVSAEAKLDLVIAVNSNRAAIEPQTFANACSRLAVDVFSDVGRHGKMDPLELELVKRTMLLILQAYGVSVDEVAETTLSVGMSGAGQPSTSTAGKRQNLISNVRFPLNADMVVRAATLLERTSCPNELVLDFLWLLSAKADMVDDPVGFLHHTCSKLYEIIWPLIGLPVDRRSRTRVFLKLLSVNWTPLERIIHAQLESSPEARTQVRERLLTFVLELADTSVNYELSNWRAASVDLILLFFDVLLDPRNVIPDNIIILKTLQPTQLNAMSMCFEEHLVKSSDERRLVLLSKLSRLRMSVPQWAIISWTIVDELLAEEVASLTQFKGIHQPHTDSSLVDSQNVAYSLISLGLEMLAAGVSITWIAAQRFQQRVASACALPWFNPPVFTAVVLPGLREENCPGWQLRTLLDILMVTFFKQDVTRVELSTYSAVQKVADFVLISECSENRLFALQILQTAVVKVERDKIIRAVPPAFNTVAKVLIKELEAEYGDSAVIEQSQLFLRNIVKSFGRSGLYLQLFRNESESYDPSSPDNASLAKALQILQSEQEREMLPQTGLFDNVFHDLLDVTKRPRRQVIHIIEAFARFATSFEVHLTEEAAQDFGTFVNRLSKLIAEWSFDFDPNPVLQSCAKILDLTPSASLIPLLSQVSTILNQCMGHFTIKRATVIRLLESGERASRKAQSENQIRTVLFELSGAAINGLAVTPESLHILLKVLTSDAFSRPTPGSQVSSEQIRMLSDASPGCVQLLLKGHPTLQSNLMSAEIVLGILNEAGMVLCQAEMVVPGAISRNLTQLTLDPASSQVNFFLYLLLSSLDLRMGRARSRLLSLYPLLSRATSLCLRAASDYITLQDIEGHGTSLISLAFTVIRLALLAVRDGPVSNEDGEREADDEDAVGILWTRIWPEWIRLFRLSFESSCVNGALRTVTHSVFLDLLIFLGIIQSPILMRHTQSLSATLVMLVQYQEISGVTPSSKLQKATQIMEKVGTLSAGGVADKVGMVESLKADLLATERIKALNR</sequence>
<evidence type="ECO:0000313" key="2">
    <source>
        <dbReference type="EMBL" id="KAL0240620.1"/>
    </source>
</evidence>
<feature type="compositionally biased region" description="Polar residues" evidence="1">
    <location>
        <begin position="404"/>
        <end position="413"/>
    </location>
</feature>
<feature type="compositionally biased region" description="Low complexity" evidence="1">
    <location>
        <begin position="275"/>
        <end position="288"/>
    </location>
</feature>
<comment type="caution">
    <text evidence="2">The sequence shown here is derived from an EMBL/GenBank/DDBJ whole genome shotgun (WGS) entry which is preliminary data.</text>
</comment>
<feature type="region of interest" description="Disordered" evidence="1">
    <location>
        <begin position="1"/>
        <end position="76"/>
    </location>
</feature>
<evidence type="ECO:0000313" key="3">
    <source>
        <dbReference type="Proteomes" id="UP000054399"/>
    </source>
</evidence>
<feature type="region of interest" description="Disordered" evidence="1">
    <location>
        <begin position="392"/>
        <end position="413"/>
    </location>
</feature>
<protein>
    <recommendedName>
        <fullName evidence="4">Phorbol-ester/DAG-type domain-containing protein</fullName>
    </recommendedName>
</protein>
<keyword evidence="3" id="KW-1185">Reference proteome</keyword>
<dbReference type="InterPro" id="IPR046349">
    <property type="entry name" value="C1-like_sf"/>
</dbReference>
<dbReference type="SUPFAM" id="SSF57889">
    <property type="entry name" value="Cysteine-rich domain"/>
    <property type="match status" value="2"/>
</dbReference>
<reference evidence="2" key="1">
    <citation type="submission" date="2015-01" db="EMBL/GenBank/DDBJ databases">
        <authorList>
            <consortium name="The Broad Institute Genomics Platform"/>
            <person name="Cuomo C."/>
            <person name="Litvintseva A."/>
            <person name="Chen Y."/>
            <person name="Heitman J."/>
            <person name="Sun S."/>
            <person name="Springer D."/>
            <person name="Dromer F."/>
            <person name="Young S."/>
            <person name="Zeng Q."/>
            <person name="Gargeya S."/>
            <person name="Abouelleil A."/>
            <person name="Alvarado L."/>
            <person name="Chapman S.B."/>
            <person name="Gainer-Dewar J."/>
            <person name="Goldberg J."/>
            <person name="Griggs A."/>
            <person name="Gujja S."/>
            <person name="Hansen M."/>
            <person name="Howarth C."/>
            <person name="Imamovic A."/>
            <person name="Larimer J."/>
            <person name="Murphy C."/>
            <person name="Naylor J."/>
            <person name="Pearson M."/>
            <person name="Priest M."/>
            <person name="Roberts A."/>
            <person name="Saif S."/>
            <person name="Shea T."/>
            <person name="Sykes S."/>
            <person name="Wortman J."/>
            <person name="Nusbaum C."/>
            <person name="Birren B."/>
        </authorList>
    </citation>
    <scope>NUCLEOTIDE SEQUENCE</scope>
    <source>
        <strain evidence="2">IND107</strain>
    </source>
</reference>
<feature type="compositionally biased region" description="Pro residues" evidence="1">
    <location>
        <begin position="62"/>
        <end position="71"/>
    </location>
</feature>
<organism evidence="2 3">
    <name type="scientific">Cryptococcus tetragattii IND107</name>
    <dbReference type="NCBI Taxonomy" id="1296105"/>
    <lineage>
        <taxon>Eukaryota</taxon>
        <taxon>Fungi</taxon>
        <taxon>Dikarya</taxon>
        <taxon>Basidiomycota</taxon>
        <taxon>Agaricomycotina</taxon>
        <taxon>Tremellomycetes</taxon>
        <taxon>Tremellales</taxon>
        <taxon>Cryptococcaceae</taxon>
        <taxon>Cryptococcus</taxon>
        <taxon>Cryptococcus gattii species complex</taxon>
    </lineage>
</organism>
<evidence type="ECO:0008006" key="4">
    <source>
        <dbReference type="Google" id="ProtNLM"/>
    </source>
</evidence>
<dbReference type="EMBL" id="ATAM02000013">
    <property type="protein sequence ID" value="KAL0240620.1"/>
    <property type="molecule type" value="Genomic_DNA"/>
</dbReference>
<dbReference type="Proteomes" id="UP000054399">
    <property type="component" value="Unassembled WGS sequence"/>
</dbReference>
<dbReference type="Gene3D" id="3.30.60.20">
    <property type="match status" value="1"/>
</dbReference>
<accession>A0ABR3BIU7</accession>
<proteinExistence type="predicted"/>
<evidence type="ECO:0000256" key="1">
    <source>
        <dbReference type="SAM" id="MobiDB-lite"/>
    </source>
</evidence>
<feature type="compositionally biased region" description="Polar residues" evidence="1">
    <location>
        <begin position="262"/>
        <end position="274"/>
    </location>
</feature>
<feature type="region of interest" description="Disordered" evidence="1">
    <location>
        <begin position="262"/>
        <end position="288"/>
    </location>
</feature>
<gene>
    <name evidence="2" type="ORF">I308_106418</name>
</gene>
<feature type="compositionally biased region" description="Pro residues" evidence="1">
    <location>
        <begin position="40"/>
        <end position="52"/>
    </location>
</feature>
<dbReference type="GeneID" id="91993273"/>